<organism evidence="1 2">
    <name type="scientific">Aneurinibacillus aneurinilyticus ATCC 12856</name>
    <dbReference type="NCBI Taxonomy" id="649747"/>
    <lineage>
        <taxon>Bacteria</taxon>
        <taxon>Bacillati</taxon>
        <taxon>Bacillota</taxon>
        <taxon>Bacilli</taxon>
        <taxon>Bacillales</taxon>
        <taxon>Paenibacillaceae</taxon>
        <taxon>Aneurinibacillus group</taxon>
        <taxon>Aneurinibacillus</taxon>
    </lineage>
</organism>
<dbReference type="AlphaFoldDB" id="U1WXI3"/>
<dbReference type="Gene3D" id="1.25.40.10">
    <property type="entry name" value="Tetratricopeptide repeat domain"/>
    <property type="match status" value="1"/>
</dbReference>
<dbReference type="GeneID" id="92841513"/>
<accession>U1WXI3</accession>
<dbReference type="PATRIC" id="fig|649747.3.peg.4459"/>
<name>U1WXI3_ANEAE</name>
<evidence type="ECO:0000313" key="1">
    <source>
        <dbReference type="EMBL" id="ERI06968.1"/>
    </source>
</evidence>
<dbReference type="RefSeq" id="WP_021624534.1">
    <property type="nucleotide sequence ID" value="NZ_KE952909.1"/>
</dbReference>
<evidence type="ECO:0000313" key="2">
    <source>
        <dbReference type="Proteomes" id="UP000016511"/>
    </source>
</evidence>
<reference evidence="1 2" key="1">
    <citation type="submission" date="2013-08" db="EMBL/GenBank/DDBJ databases">
        <authorList>
            <person name="Weinstock G."/>
            <person name="Sodergren E."/>
            <person name="Wylie T."/>
            <person name="Fulton L."/>
            <person name="Fulton R."/>
            <person name="Fronick C."/>
            <person name="O'Laughlin M."/>
            <person name="Godfrey J."/>
            <person name="Miner T."/>
            <person name="Herter B."/>
            <person name="Appelbaum E."/>
            <person name="Cordes M."/>
            <person name="Lek S."/>
            <person name="Wollam A."/>
            <person name="Pepin K.H."/>
            <person name="Palsikar V.B."/>
            <person name="Mitreva M."/>
            <person name="Wilson R.K."/>
        </authorList>
    </citation>
    <scope>NUCLEOTIDE SEQUENCE [LARGE SCALE GENOMIC DNA]</scope>
    <source>
        <strain evidence="1 2">ATCC 12856</strain>
    </source>
</reference>
<proteinExistence type="predicted"/>
<protein>
    <submittedName>
        <fullName evidence="1">Uncharacterized protein</fullName>
    </submittedName>
</protein>
<keyword evidence="2" id="KW-1185">Reference proteome</keyword>
<dbReference type="Proteomes" id="UP000016511">
    <property type="component" value="Unassembled WGS sequence"/>
</dbReference>
<dbReference type="EMBL" id="AWSJ01000303">
    <property type="protein sequence ID" value="ERI06968.1"/>
    <property type="molecule type" value="Genomic_DNA"/>
</dbReference>
<dbReference type="STRING" id="649747.HMPREF0083_04956"/>
<dbReference type="eggNOG" id="ENOG50337SH">
    <property type="taxonomic scope" value="Bacteria"/>
</dbReference>
<dbReference type="InterPro" id="IPR011990">
    <property type="entry name" value="TPR-like_helical_dom_sf"/>
</dbReference>
<comment type="caution">
    <text evidence="1">The sequence shown here is derived from an EMBL/GenBank/DDBJ whole genome shotgun (WGS) entry which is preliminary data.</text>
</comment>
<gene>
    <name evidence="1" type="ORF">HMPREF0083_04956</name>
</gene>
<dbReference type="HOGENOM" id="CLU_887529_0_0_9"/>
<sequence>MYQQAVDIMPDNLPAHLGLAEVELSQGNFDIFDERFERIFSLAPEGLEVPLYMARAVMYLEADYPEKANAIFLSTCEQFPERIHEAAQILITALVDCGMDEEAWEMPVSALPESGQEKPEHVHLFIVWVYTMARLNKWNLWSQVQSRIRKFLKSITNEADKQVVLTAFDEQVEMMYEVGAFRLSEIFINFMHGIAPKNPAIKEKRSKIQQVMLLEKELNRMARDFEMFPLVFHEAQRSFVKEFVSVEDIADIEEEIPFDLLEELQKMDEEFLAGINRVKKKYPLIYRQFKDKWEQLYEEHAKGVSREVRRKFS</sequence>
<dbReference type="SUPFAM" id="SSF48452">
    <property type="entry name" value="TPR-like"/>
    <property type="match status" value="1"/>
</dbReference>